<gene>
    <name evidence="11" type="ORF">WJX84_011885</name>
</gene>
<dbReference type="Pfam" id="PF01096">
    <property type="entry name" value="Zn_ribbon_TFIIS"/>
    <property type="match status" value="1"/>
</dbReference>
<dbReference type="PANTHER" id="PTHR11239:SF14">
    <property type="entry name" value="DNA-DIRECTED RNA POLYMERASE I SUBUNIT RPA12"/>
    <property type="match status" value="1"/>
</dbReference>
<comment type="subcellular location">
    <subcellularLocation>
        <location evidence="1">Nucleus</location>
        <location evidence="1">Nucleolus</location>
    </subcellularLocation>
</comment>
<evidence type="ECO:0000256" key="7">
    <source>
        <dbReference type="PIRNR" id="PIRNR005586"/>
    </source>
</evidence>
<dbReference type="PANTHER" id="PTHR11239">
    <property type="entry name" value="DNA-DIRECTED RNA POLYMERASE"/>
    <property type="match status" value="1"/>
</dbReference>
<reference evidence="11 12" key="1">
    <citation type="journal article" date="2024" name="Nat. Commun.">
        <title>Phylogenomics reveals the evolutionary origins of lichenization in chlorophyte algae.</title>
        <authorList>
            <person name="Puginier C."/>
            <person name="Libourel C."/>
            <person name="Otte J."/>
            <person name="Skaloud P."/>
            <person name="Haon M."/>
            <person name="Grisel S."/>
            <person name="Petersen M."/>
            <person name="Berrin J.G."/>
            <person name="Delaux P.M."/>
            <person name="Dal Grande F."/>
            <person name="Keller J."/>
        </authorList>
    </citation>
    <scope>NUCLEOTIDE SEQUENCE [LARGE SCALE GENOMIC DNA]</scope>
    <source>
        <strain evidence="11 12">SAG 2523</strain>
    </source>
</reference>
<evidence type="ECO:0000313" key="12">
    <source>
        <dbReference type="Proteomes" id="UP001485043"/>
    </source>
</evidence>
<evidence type="ECO:0000256" key="1">
    <source>
        <dbReference type="ARBA" id="ARBA00004604"/>
    </source>
</evidence>
<evidence type="ECO:0000313" key="11">
    <source>
        <dbReference type="EMBL" id="KAK9851696.1"/>
    </source>
</evidence>
<feature type="domain" description="TFIIS-type" evidence="10">
    <location>
        <begin position="63"/>
        <end position="103"/>
    </location>
</feature>
<dbReference type="GO" id="GO:0003676">
    <property type="term" value="F:nucleic acid binding"/>
    <property type="evidence" value="ECO:0007669"/>
    <property type="project" value="InterPro"/>
</dbReference>
<evidence type="ECO:0000256" key="6">
    <source>
        <dbReference type="ARBA" id="ARBA00023242"/>
    </source>
</evidence>
<accession>A0AAW1SR25</accession>
<evidence type="ECO:0000256" key="8">
    <source>
        <dbReference type="PIRSR" id="PIRSR005586-1"/>
    </source>
</evidence>
<comment type="similarity">
    <text evidence="7">Belongs to the archaeal rpoM/eukaryotic RPA12/RPB9/RPC11 RNA polymerase family.</text>
</comment>
<comment type="caution">
    <text evidence="11">The sequence shown here is derived from an EMBL/GenBank/DDBJ whole genome shotgun (WGS) entry which is preliminary data.</text>
</comment>
<keyword evidence="3 8" id="KW-0479">Metal-binding</keyword>
<evidence type="ECO:0000256" key="5">
    <source>
        <dbReference type="ARBA" id="ARBA00022833"/>
    </source>
</evidence>
<dbReference type="PROSITE" id="PS51133">
    <property type="entry name" value="ZF_TFIIS_2"/>
    <property type="match status" value="1"/>
</dbReference>
<dbReference type="SUPFAM" id="SSF57783">
    <property type="entry name" value="Zinc beta-ribbon"/>
    <property type="match status" value="1"/>
</dbReference>
<feature type="binding site" evidence="8">
    <location>
        <position position="70"/>
    </location>
    <ligand>
        <name>Zn(2+)</name>
        <dbReference type="ChEBI" id="CHEBI:29105"/>
        <label>2</label>
    </ligand>
</feature>
<keyword evidence="5 8" id="KW-0862">Zinc</keyword>
<evidence type="ECO:0000259" key="10">
    <source>
        <dbReference type="PROSITE" id="PS51133"/>
    </source>
</evidence>
<dbReference type="InterPro" id="IPR012164">
    <property type="entry name" value="Rpa12/Rpb9/Rpc10/TFS"/>
</dbReference>
<feature type="binding site" evidence="8">
    <location>
        <position position="98"/>
    </location>
    <ligand>
        <name>Zn(2+)</name>
        <dbReference type="ChEBI" id="CHEBI:29105"/>
        <label>2</label>
    </ligand>
</feature>
<dbReference type="EMBL" id="JALJOV010001226">
    <property type="protein sequence ID" value="KAK9851696.1"/>
    <property type="molecule type" value="Genomic_DNA"/>
</dbReference>
<name>A0AAW1SR25_9CHLO</name>
<proteinExistence type="inferred from homology"/>
<evidence type="ECO:0000256" key="2">
    <source>
        <dbReference type="ARBA" id="ARBA00022478"/>
    </source>
</evidence>
<dbReference type="PIRSF" id="PIRSF005586">
    <property type="entry name" value="RNApol_RpoM"/>
    <property type="match status" value="1"/>
</dbReference>
<comment type="function">
    <text evidence="7">DNA-dependent RNA polymerase catalyzes the transcription of DNA into RNA using the four ribonucleoside triphosphates as substrates.</text>
</comment>
<dbReference type="SMART" id="SM00440">
    <property type="entry name" value="ZnF_C2C2"/>
    <property type="match status" value="1"/>
</dbReference>
<feature type="binding site" evidence="8">
    <location>
        <position position="95"/>
    </location>
    <ligand>
        <name>Zn(2+)</name>
        <dbReference type="ChEBI" id="CHEBI:29105"/>
        <label>2</label>
    </ligand>
</feature>
<sequence>MEVDAGKGVLTCPLSGYQRKISGLQNTSLHSQSDMQEYLNRNNFTVAIKKKTDEAAKSVRATVEDECPKCGHTGMEFYTMQLRSADEGQTVFYECPGCGHKFSQNN</sequence>
<keyword evidence="2 7" id="KW-0240">DNA-directed RNA polymerase</keyword>
<evidence type="ECO:0000256" key="3">
    <source>
        <dbReference type="ARBA" id="ARBA00022723"/>
    </source>
</evidence>
<dbReference type="AlphaFoldDB" id="A0AAW1SR25"/>
<feature type="binding site" evidence="8">
    <location>
        <position position="12"/>
    </location>
    <ligand>
        <name>Zn(2+)</name>
        <dbReference type="ChEBI" id="CHEBI:29105"/>
        <label>1</label>
    </ligand>
</feature>
<dbReference type="InterPro" id="IPR034004">
    <property type="entry name" value="Zn_ribbon_RPA12_C"/>
</dbReference>
<feature type="binding site" evidence="8">
    <location>
        <position position="67"/>
    </location>
    <ligand>
        <name>Zn(2+)</name>
        <dbReference type="ChEBI" id="CHEBI:29105"/>
        <label>2</label>
    </ligand>
</feature>
<dbReference type="GO" id="GO:0005736">
    <property type="term" value="C:RNA polymerase I complex"/>
    <property type="evidence" value="ECO:0007669"/>
    <property type="project" value="TreeGrafter"/>
</dbReference>
<dbReference type="PROSITE" id="PS00466">
    <property type="entry name" value="ZF_TFIIS_1"/>
    <property type="match status" value="1"/>
</dbReference>
<dbReference type="GO" id="GO:0003899">
    <property type="term" value="F:DNA-directed RNA polymerase activity"/>
    <property type="evidence" value="ECO:0007669"/>
    <property type="project" value="InterPro"/>
</dbReference>
<dbReference type="Proteomes" id="UP001485043">
    <property type="component" value="Unassembled WGS sequence"/>
</dbReference>
<dbReference type="GO" id="GO:0006363">
    <property type="term" value="P:termination of RNA polymerase I transcription"/>
    <property type="evidence" value="ECO:0007669"/>
    <property type="project" value="TreeGrafter"/>
</dbReference>
<dbReference type="InterPro" id="IPR001222">
    <property type="entry name" value="Znf_TFIIS"/>
</dbReference>
<evidence type="ECO:0000256" key="4">
    <source>
        <dbReference type="ARBA" id="ARBA00022771"/>
    </source>
</evidence>
<keyword evidence="12" id="KW-1185">Reference proteome</keyword>
<keyword evidence="6 7" id="KW-0539">Nucleus</keyword>
<dbReference type="CDD" id="cd10507">
    <property type="entry name" value="Zn-ribbon_RPA12"/>
    <property type="match status" value="1"/>
</dbReference>
<protein>
    <recommendedName>
        <fullName evidence="7">DNA-directed RNA polymerase subunit</fullName>
    </recommendedName>
</protein>
<evidence type="ECO:0000256" key="9">
    <source>
        <dbReference type="PROSITE-ProRule" id="PRU00472"/>
    </source>
</evidence>
<dbReference type="GO" id="GO:0008270">
    <property type="term" value="F:zinc ion binding"/>
    <property type="evidence" value="ECO:0007669"/>
    <property type="project" value="UniProtKB-KW"/>
</dbReference>
<organism evidence="11 12">
    <name type="scientific">Apatococcus fuscideae</name>
    <dbReference type="NCBI Taxonomy" id="2026836"/>
    <lineage>
        <taxon>Eukaryota</taxon>
        <taxon>Viridiplantae</taxon>
        <taxon>Chlorophyta</taxon>
        <taxon>core chlorophytes</taxon>
        <taxon>Trebouxiophyceae</taxon>
        <taxon>Chlorellales</taxon>
        <taxon>Chlorellaceae</taxon>
        <taxon>Apatococcus</taxon>
    </lineage>
</organism>
<keyword evidence="4 9" id="KW-0863">Zinc-finger</keyword>
<dbReference type="Gene3D" id="2.20.25.10">
    <property type="match status" value="1"/>
</dbReference>
<keyword evidence="7" id="KW-0804">Transcription</keyword>